<protein>
    <submittedName>
        <fullName evidence="2">Uncharacterized protein</fullName>
    </submittedName>
</protein>
<sequence length="92" mass="10045">MESGRYTSFSVVWEVSIAPKNSITGVKKGVFSEENQNTASNGEKTVHTTIQDDSDGNEPFYGFHTDPNGDNTIETSNLGYNASTENNDTYGK</sequence>
<feature type="region of interest" description="Disordered" evidence="1">
    <location>
        <begin position="34"/>
        <end position="58"/>
    </location>
</feature>
<organism evidence="2 3">
    <name type="scientific">Dryococelus australis</name>
    <dbReference type="NCBI Taxonomy" id="614101"/>
    <lineage>
        <taxon>Eukaryota</taxon>
        <taxon>Metazoa</taxon>
        <taxon>Ecdysozoa</taxon>
        <taxon>Arthropoda</taxon>
        <taxon>Hexapoda</taxon>
        <taxon>Insecta</taxon>
        <taxon>Pterygota</taxon>
        <taxon>Neoptera</taxon>
        <taxon>Polyneoptera</taxon>
        <taxon>Phasmatodea</taxon>
        <taxon>Verophasmatodea</taxon>
        <taxon>Anareolatae</taxon>
        <taxon>Phasmatidae</taxon>
        <taxon>Eurycanthinae</taxon>
        <taxon>Dryococelus</taxon>
    </lineage>
</organism>
<gene>
    <name evidence="2" type="ORF">PR048_015951</name>
</gene>
<name>A0ABQ9HIQ3_9NEOP</name>
<reference evidence="2 3" key="1">
    <citation type="submission" date="2023-02" db="EMBL/GenBank/DDBJ databases">
        <title>LHISI_Scaffold_Assembly.</title>
        <authorList>
            <person name="Stuart O.P."/>
            <person name="Cleave R."/>
            <person name="Magrath M.J.L."/>
            <person name="Mikheyev A.S."/>
        </authorList>
    </citation>
    <scope>NUCLEOTIDE SEQUENCE [LARGE SCALE GENOMIC DNA]</scope>
    <source>
        <strain evidence="2">Daus_M_001</strain>
        <tissue evidence="2">Leg muscle</tissue>
    </source>
</reference>
<feature type="compositionally biased region" description="Polar residues" evidence="1">
    <location>
        <begin position="34"/>
        <end position="51"/>
    </location>
</feature>
<evidence type="ECO:0000313" key="2">
    <source>
        <dbReference type="EMBL" id="KAJ8884094.1"/>
    </source>
</evidence>
<dbReference type="Proteomes" id="UP001159363">
    <property type="component" value="Chromosome 4"/>
</dbReference>
<dbReference type="EMBL" id="JARBHB010000005">
    <property type="protein sequence ID" value="KAJ8884094.1"/>
    <property type="molecule type" value="Genomic_DNA"/>
</dbReference>
<evidence type="ECO:0000313" key="3">
    <source>
        <dbReference type="Proteomes" id="UP001159363"/>
    </source>
</evidence>
<accession>A0ABQ9HIQ3</accession>
<evidence type="ECO:0000256" key="1">
    <source>
        <dbReference type="SAM" id="MobiDB-lite"/>
    </source>
</evidence>
<comment type="caution">
    <text evidence="2">The sequence shown here is derived from an EMBL/GenBank/DDBJ whole genome shotgun (WGS) entry which is preliminary data.</text>
</comment>
<keyword evidence="3" id="KW-1185">Reference proteome</keyword>
<proteinExistence type="predicted"/>